<keyword evidence="1" id="KW-0812">Transmembrane</keyword>
<proteinExistence type="predicted"/>
<evidence type="ECO:0000313" key="2">
    <source>
        <dbReference type="EMBL" id="SFP64294.1"/>
    </source>
</evidence>
<gene>
    <name evidence="2" type="ORF">SAMN04487928_10563</name>
</gene>
<dbReference type="Proteomes" id="UP000182624">
    <property type="component" value="Unassembled WGS sequence"/>
</dbReference>
<evidence type="ECO:0000313" key="3">
    <source>
        <dbReference type="Proteomes" id="UP000182624"/>
    </source>
</evidence>
<name>A0A1I5S0W4_9FIRM</name>
<protein>
    <submittedName>
        <fullName evidence="2">Uncharacterized protein</fullName>
    </submittedName>
</protein>
<evidence type="ECO:0000256" key="1">
    <source>
        <dbReference type="SAM" id="Phobius"/>
    </source>
</evidence>
<organism evidence="2 3">
    <name type="scientific">Butyrivibrio proteoclasticus</name>
    <dbReference type="NCBI Taxonomy" id="43305"/>
    <lineage>
        <taxon>Bacteria</taxon>
        <taxon>Bacillati</taxon>
        <taxon>Bacillota</taxon>
        <taxon>Clostridia</taxon>
        <taxon>Lachnospirales</taxon>
        <taxon>Lachnospiraceae</taxon>
        <taxon>Butyrivibrio</taxon>
    </lineage>
</organism>
<reference evidence="3" key="1">
    <citation type="submission" date="2016-10" db="EMBL/GenBank/DDBJ databases">
        <authorList>
            <person name="Varghese N."/>
            <person name="Submissions S."/>
        </authorList>
    </citation>
    <scope>NUCLEOTIDE SEQUENCE [LARGE SCALE GENOMIC DNA]</scope>
    <source>
        <strain evidence="3">P18</strain>
    </source>
</reference>
<sequence length="31" mass="3208">MITKKNKKVVAIIALALILAMVIGTVASALI</sequence>
<dbReference type="AlphaFoldDB" id="A0A1I5S0W4"/>
<feature type="transmembrane region" description="Helical" evidence="1">
    <location>
        <begin position="9"/>
        <end position="30"/>
    </location>
</feature>
<keyword evidence="3" id="KW-1185">Reference proteome</keyword>
<keyword evidence="1" id="KW-1133">Transmembrane helix</keyword>
<keyword evidence="1" id="KW-0472">Membrane</keyword>
<accession>A0A1I5S0W4</accession>
<dbReference type="EMBL" id="FOXO01000005">
    <property type="protein sequence ID" value="SFP64294.1"/>
    <property type="molecule type" value="Genomic_DNA"/>
</dbReference>